<gene>
    <name evidence="8" type="ORF">HU830_03640</name>
</gene>
<dbReference type="Proteomes" id="UP000563523">
    <property type="component" value="Unassembled WGS sequence"/>
</dbReference>
<comment type="caution">
    <text evidence="8">The sequence shown here is derived from an EMBL/GenBank/DDBJ whole genome shotgun (WGS) entry which is preliminary data.</text>
</comment>
<evidence type="ECO:0000256" key="4">
    <source>
        <dbReference type="ARBA" id="ARBA00022989"/>
    </source>
</evidence>
<keyword evidence="2" id="KW-0813">Transport</keyword>
<dbReference type="GO" id="GO:0055085">
    <property type="term" value="P:transmembrane transport"/>
    <property type="evidence" value="ECO:0007669"/>
    <property type="project" value="InterPro"/>
</dbReference>
<evidence type="ECO:0000313" key="9">
    <source>
        <dbReference type="Proteomes" id="UP000563523"/>
    </source>
</evidence>
<feature type="transmembrane region" description="Helical" evidence="6">
    <location>
        <begin position="81"/>
        <end position="103"/>
    </location>
</feature>
<feature type="transmembrane region" description="Helical" evidence="6">
    <location>
        <begin position="306"/>
        <end position="326"/>
    </location>
</feature>
<keyword evidence="4 6" id="KW-1133">Transmembrane helix</keyword>
<dbReference type="RefSeq" id="WP_176942440.1">
    <property type="nucleotide sequence ID" value="NZ_JABZEC010000003.1"/>
</dbReference>
<keyword evidence="9" id="KW-1185">Reference proteome</keyword>
<feature type="transmembrane region" description="Helical" evidence="6">
    <location>
        <begin position="154"/>
        <end position="175"/>
    </location>
</feature>
<dbReference type="AlphaFoldDB" id="A0A850R2N2"/>
<evidence type="ECO:0000259" key="7">
    <source>
        <dbReference type="Pfam" id="PF03600"/>
    </source>
</evidence>
<comment type="subcellular location">
    <subcellularLocation>
        <location evidence="1">Membrane</location>
        <topology evidence="1">Multi-pass membrane protein</topology>
    </subcellularLocation>
</comment>
<dbReference type="Pfam" id="PF03600">
    <property type="entry name" value="CitMHS"/>
    <property type="match status" value="1"/>
</dbReference>
<dbReference type="InterPro" id="IPR004680">
    <property type="entry name" value="Cit_transptr-like_dom"/>
</dbReference>
<evidence type="ECO:0000256" key="6">
    <source>
        <dbReference type="SAM" id="Phobius"/>
    </source>
</evidence>
<proteinExistence type="predicted"/>
<organism evidence="8 9">
    <name type="scientific">Bombilactobacillus apium</name>
    <dbReference type="NCBI Taxonomy" id="2675299"/>
    <lineage>
        <taxon>Bacteria</taxon>
        <taxon>Bacillati</taxon>
        <taxon>Bacillota</taxon>
        <taxon>Bacilli</taxon>
        <taxon>Lactobacillales</taxon>
        <taxon>Lactobacillaceae</taxon>
        <taxon>Bombilactobacillus</taxon>
    </lineage>
</organism>
<dbReference type="EMBL" id="JABZEC010000003">
    <property type="protein sequence ID" value="NVY96271.1"/>
    <property type="molecule type" value="Genomic_DNA"/>
</dbReference>
<evidence type="ECO:0000313" key="8">
    <source>
        <dbReference type="EMBL" id="NVY96271.1"/>
    </source>
</evidence>
<evidence type="ECO:0000256" key="5">
    <source>
        <dbReference type="ARBA" id="ARBA00023136"/>
    </source>
</evidence>
<keyword evidence="5 6" id="KW-0472">Membrane</keyword>
<evidence type="ECO:0000256" key="2">
    <source>
        <dbReference type="ARBA" id="ARBA00022448"/>
    </source>
</evidence>
<feature type="transmembrane region" description="Helical" evidence="6">
    <location>
        <begin position="347"/>
        <end position="368"/>
    </location>
</feature>
<reference evidence="8 9" key="1">
    <citation type="submission" date="2020-06" db="EMBL/GenBank/DDBJ databases">
        <authorList>
            <person name="Kang J."/>
        </authorList>
    </citation>
    <scope>NUCLEOTIDE SEQUENCE [LARGE SCALE GENOMIC DNA]</scope>
    <source>
        <strain evidence="8 9">DCY120</strain>
    </source>
</reference>
<feature type="domain" description="Citrate transporter-like" evidence="7">
    <location>
        <begin position="15"/>
        <end position="298"/>
    </location>
</feature>
<feature type="transmembrane region" description="Helical" evidence="6">
    <location>
        <begin position="115"/>
        <end position="134"/>
    </location>
</feature>
<feature type="transmembrane region" description="Helical" evidence="6">
    <location>
        <begin position="12"/>
        <end position="28"/>
    </location>
</feature>
<feature type="transmembrane region" description="Helical" evidence="6">
    <location>
        <begin position="233"/>
        <end position="255"/>
    </location>
</feature>
<dbReference type="PANTHER" id="PTHR43568:SF1">
    <property type="entry name" value="P PROTEIN"/>
    <property type="match status" value="1"/>
</dbReference>
<keyword evidence="3 6" id="KW-0812">Transmembrane</keyword>
<feature type="transmembrane region" description="Helical" evidence="6">
    <location>
        <begin position="40"/>
        <end position="61"/>
    </location>
</feature>
<dbReference type="PANTHER" id="PTHR43568">
    <property type="entry name" value="P PROTEIN"/>
    <property type="match status" value="1"/>
</dbReference>
<evidence type="ECO:0000256" key="1">
    <source>
        <dbReference type="ARBA" id="ARBA00004141"/>
    </source>
</evidence>
<dbReference type="InterPro" id="IPR051475">
    <property type="entry name" value="Diverse_Ion_Transporter"/>
</dbReference>
<sequence length="369" mass="40782">MAIIKNIFADKMLWIATAAALLTTLVSTPRVDDINFHTIYSLLSMMILVQIFEHLGLLQYLSKSVTTRVTNTRQLMLTFTLLAFVGAMFLTNDVTVLIMIPIFFQADKNRNTNQILGVILITVAANLGSAVTPFGNTHNLFLLSHYNLDLATFFKMSLAYLVVGLVILSATTLLLNPKHSIKVDISPSPLNPLPLLIALLVTGVIFLGIFKVIPIWIAGLVAVAAALVLDYRILFRVDYATILVFVCFFIAVGNISRFEGIAHLIRFFVHTKLSTFLTSIFLSQFISNVPSTILIAKFTSNIPELFFGSNVGGLGTTVASMCNLLAYKQYMTFSAQRQPGKYLSHSIILNLILLLITAIASWLVILHFC</sequence>
<accession>A0A850R2N2</accession>
<feature type="transmembrane region" description="Helical" evidence="6">
    <location>
        <begin position="196"/>
        <end position="227"/>
    </location>
</feature>
<feature type="transmembrane region" description="Helical" evidence="6">
    <location>
        <begin position="267"/>
        <end position="286"/>
    </location>
</feature>
<protein>
    <submittedName>
        <fullName evidence="8">Sodium:cation symporter</fullName>
    </submittedName>
</protein>
<dbReference type="GO" id="GO:0016020">
    <property type="term" value="C:membrane"/>
    <property type="evidence" value="ECO:0007669"/>
    <property type="project" value="UniProtKB-SubCell"/>
</dbReference>
<evidence type="ECO:0000256" key="3">
    <source>
        <dbReference type="ARBA" id="ARBA00022692"/>
    </source>
</evidence>
<name>A0A850R2N2_9LACO</name>